<sequence>MPLLHLDLNRTTQVTPKHFKWLVYYLSREIYRDLLGDMEHAAGGPRGHHLTREPHGVGHSRLARRERRS</sequence>
<accession>A0ABT4S8W2</accession>
<gene>
    <name evidence="2" type="ORF">OUY22_09535</name>
</gene>
<reference evidence="2" key="1">
    <citation type="submission" date="2022-11" db="EMBL/GenBank/DDBJ databases">
        <title>Nonomuraea corallina sp. nov., a new species of the genus Nonomuraea isolated from sea side sediment in Thai sea.</title>
        <authorList>
            <person name="Ngamcharungchit C."/>
            <person name="Matsumoto A."/>
            <person name="Suriyachadkun C."/>
            <person name="Panbangred W."/>
            <person name="Inahashi Y."/>
            <person name="Intra B."/>
        </authorList>
    </citation>
    <scope>NUCLEOTIDE SEQUENCE</scope>
    <source>
        <strain evidence="2">MCN248</strain>
    </source>
</reference>
<dbReference type="RefSeq" id="WP_270154466.1">
    <property type="nucleotide sequence ID" value="NZ_JAPNNL010000025.1"/>
</dbReference>
<dbReference type="EMBL" id="JAPNNL010000025">
    <property type="protein sequence ID" value="MDA0633658.1"/>
    <property type="molecule type" value="Genomic_DNA"/>
</dbReference>
<evidence type="ECO:0000256" key="1">
    <source>
        <dbReference type="SAM" id="MobiDB-lite"/>
    </source>
</evidence>
<feature type="region of interest" description="Disordered" evidence="1">
    <location>
        <begin position="42"/>
        <end position="69"/>
    </location>
</feature>
<keyword evidence="3" id="KW-1185">Reference proteome</keyword>
<name>A0ABT4S8W2_9ACTN</name>
<evidence type="ECO:0000313" key="3">
    <source>
        <dbReference type="Proteomes" id="UP001144036"/>
    </source>
</evidence>
<organism evidence="2 3">
    <name type="scientific">Nonomuraea corallina</name>
    <dbReference type="NCBI Taxonomy" id="2989783"/>
    <lineage>
        <taxon>Bacteria</taxon>
        <taxon>Bacillati</taxon>
        <taxon>Actinomycetota</taxon>
        <taxon>Actinomycetes</taxon>
        <taxon>Streptosporangiales</taxon>
        <taxon>Streptosporangiaceae</taxon>
        <taxon>Nonomuraea</taxon>
    </lineage>
</organism>
<protein>
    <submittedName>
        <fullName evidence="2">Uncharacterized protein</fullName>
    </submittedName>
</protein>
<proteinExistence type="predicted"/>
<comment type="caution">
    <text evidence="2">The sequence shown here is derived from an EMBL/GenBank/DDBJ whole genome shotgun (WGS) entry which is preliminary data.</text>
</comment>
<evidence type="ECO:0000313" key="2">
    <source>
        <dbReference type="EMBL" id="MDA0633658.1"/>
    </source>
</evidence>
<dbReference type="Proteomes" id="UP001144036">
    <property type="component" value="Unassembled WGS sequence"/>
</dbReference>